<dbReference type="SUPFAM" id="SSF51445">
    <property type="entry name" value="(Trans)glycosidases"/>
    <property type="match status" value="1"/>
</dbReference>
<dbReference type="AlphaFoldDB" id="A0A9X0CXY3"/>
<keyword evidence="3" id="KW-0326">Glycosidase</keyword>
<dbReference type="Proteomes" id="UP001163046">
    <property type="component" value="Unassembled WGS sequence"/>
</dbReference>
<gene>
    <name evidence="3" type="primary">GLB1L_1</name>
    <name evidence="3" type="ORF">OS493_010759</name>
</gene>
<protein>
    <submittedName>
        <fullName evidence="3">Beta-galactosidase-1-like protein</fullName>
        <ecNumber evidence="3">3.2.1.23</ecNumber>
    </submittedName>
</protein>
<dbReference type="GO" id="GO:0005975">
    <property type="term" value="P:carbohydrate metabolic process"/>
    <property type="evidence" value="ECO:0007669"/>
    <property type="project" value="InterPro"/>
</dbReference>
<keyword evidence="4" id="KW-1185">Reference proteome</keyword>
<dbReference type="InterPro" id="IPR017853">
    <property type="entry name" value="GH"/>
</dbReference>
<dbReference type="Pfam" id="PF01301">
    <property type="entry name" value="Glyco_hydro_35"/>
    <property type="match status" value="1"/>
</dbReference>
<feature type="domain" description="Glycoside hydrolase 35 catalytic" evidence="2">
    <location>
        <begin position="8"/>
        <end position="69"/>
    </location>
</feature>
<accession>A0A9X0CXY3</accession>
<dbReference type="EMBL" id="MU826354">
    <property type="protein sequence ID" value="KAJ7380052.1"/>
    <property type="molecule type" value="Genomic_DNA"/>
</dbReference>
<dbReference type="EC" id="3.2.1.23" evidence="3"/>
<proteinExistence type="inferred from homology"/>
<comment type="caution">
    <text evidence="3">The sequence shown here is derived from an EMBL/GenBank/DDBJ whole genome shotgun (WGS) entry which is preliminary data.</text>
</comment>
<dbReference type="GO" id="GO:0004565">
    <property type="term" value="F:beta-galactosidase activity"/>
    <property type="evidence" value="ECO:0007669"/>
    <property type="project" value="UniProtKB-EC"/>
</dbReference>
<dbReference type="PANTHER" id="PTHR23421">
    <property type="entry name" value="BETA-GALACTOSIDASE RELATED"/>
    <property type="match status" value="1"/>
</dbReference>
<sequence length="73" mass="8024">MLLGTCTRPKKESIILTGNSDLVGFIQMAQSAGLLVIVRAGPYICAEWDLGGFPPWLLRNYTTARLRSSLDKV</sequence>
<dbReference type="OrthoDB" id="1657402at2759"/>
<organism evidence="3 4">
    <name type="scientific">Desmophyllum pertusum</name>
    <dbReference type="NCBI Taxonomy" id="174260"/>
    <lineage>
        <taxon>Eukaryota</taxon>
        <taxon>Metazoa</taxon>
        <taxon>Cnidaria</taxon>
        <taxon>Anthozoa</taxon>
        <taxon>Hexacorallia</taxon>
        <taxon>Scleractinia</taxon>
        <taxon>Caryophylliina</taxon>
        <taxon>Caryophylliidae</taxon>
        <taxon>Desmophyllum</taxon>
    </lineage>
</organism>
<evidence type="ECO:0000259" key="2">
    <source>
        <dbReference type="Pfam" id="PF01301"/>
    </source>
</evidence>
<evidence type="ECO:0000313" key="4">
    <source>
        <dbReference type="Proteomes" id="UP001163046"/>
    </source>
</evidence>
<name>A0A9X0CXY3_9CNID</name>
<keyword evidence="3" id="KW-0378">Hydrolase</keyword>
<reference evidence="3" key="1">
    <citation type="submission" date="2023-01" db="EMBL/GenBank/DDBJ databases">
        <title>Genome assembly of the deep-sea coral Lophelia pertusa.</title>
        <authorList>
            <person name="Herrera S."/>
            <person name="Cordes E."/>
        </authorList>
    </citation>
    <scope>NUCLEOTIDE SEQUENCE</scope>
    <source>
        <strain evidence="3">USNM1676648</strain>
        <tissue evidence="3">Polyp</tissue>
    </source>
</reference>
<dbReference type="Gene3D" id="3.20.20.80">
    <property type="entry name" value="Glycosidases"/>
    <property type="match status" value="1"/>
</dbReference>
<dbReference type="InterPro" id="IPR001944">
    <property type="entry name" value="Glycoside_Hdrlase_35"/>
</dbReference>
<evidence type="ECO:0000256" key="1">
    <source>
        <dbReference type="ARBA" id="ARBA00009809"/>
    </source>
</evidence>
<dbReference type="InterPro" id="IPR031330">
    <property type="entry name" value="Gly_Hdrlase_35_cat"/>
</dbReference>
<comment type="similarity">
    <text evidence="1">Belongs to the glycosyl hydrolase 35 family.</text>
</comment>
<evidence type="ECO:0000313" key="3">
    <source>
        <dbReference type="EMBL" id="KAJ7380052.1"/>
    </source>
</evidence>